<keyword evidence="3" id="KW-1185">Reference proteome</keyword>
<evidence type="ECO:0000256" key="1">
    <source>
        <dbReference type="SAM" id="SignalP"/>
    </source>
</evidence>
<feature type="signal peptide" evidence="1">
    <location>
        <begin position="1"/>
        <end position="22"/>
    </location>
</feature>
<protein>
    <submittedName>
        <fullName evidence="2">Uncharacterized protein</fullName>
    </submittedName>
</protein>
<gene>
    <name evidence="2" type="ORF">CHARACLAT_008098</name>
</gene>
<feature type="chain" id="PRO_5046197798" evidence="1">
    <location>
        <begin position="23"/>
        <end position="105"/>
    </location>
</feature>
<sequence>MHSSSLSLSLHLYLSMRAPSFSQSPPDCAPSPGCASLVCPDSHFFFFFSFSSPLGSRPIGRLPPNHYLHSSAPLSSFLPPLFLSLSLILSLSPSPSHSHLSSREK</sequence>
<evidence type="ECO:0000313" key="2">
    <source>
        <dbReference type="EMBL" id="MED6270236.1"/>
    </source>
</evidence>
<proteinExistence type="predicted"/>
<comment type="caution">
    <text evidence="2">The sequence shown here is derived from an EMBL/GenBank/DDBJ whole genome shotgun (WGS) entry which is preliminary data.</text>
</comment>
<evidence type="ECO:0000313" key="3">
    <source>
        <dbReference type="Proteomes" id="UP001352852"/>
    </source>
</evidence>
<reference evidence="2 3" key="1">
    <citation type="submission" date="2021-06" db="EMBL/GenBank/DDBJ databases">
        <authorList>
            <person name="Palmer J.M."/>
        </authorList>
    </citation>
    <scope>NUCLEOTIDE SEQUENCE [LARGE SCALE GENOMIC DNA]</scope>
    <source>
        <strain evidence="2 3">CL_MEX2019</strain>
        <tissue evidence="2">Muscle</tissue>
    </source>
</reference>
<accession>A0ABU7D5Q9</accession>
<organism evidence="2 3">
    <name type="scientific">Characodon lateralis</name>
    <dbReference type="NCBI Taxonomy" id="208331"/>
    <lineage>
        <taxon>Eukaryota</taxon>
        <taxon>Metazoa</taxon>
        <taxon>Chordata</taxon>
        <taxon>Craniata</taxon>
        <taxon>Vertebrata</taxon>
        <taxon>Euteleostomi</taxon>
        <taxon>Actinopterygii</taxon>
        <taxon>Neopterygii</taxon>
        <taxon>Teleostei</taxon>
        <taxon>Neoteleostei</taxon>
        <taxon>Acanthomorphata</taxon>
        <taxon>Ovalentaria</taxon>
        <taxon>Atherinomorphae</taxon>
        <taxon>Cyprinodontiformes</taxon>
        <taxon>Goodeidae</taxon>
        <taxon>Characodon</taxon>
    </lineage>
</organism>
<dbReference type="Proteomes" id="UP001352852">
    <property type="component" value="Unassembled WGS sequence"/>
</dbReference>
<name>A0ABU7D5Q9_9TELE</name>
<keyword evidence="1" id="KW-0732">Signal</keyword>
<dbReference type="EMBL" id="JAHUTJ010016857">
    <property type="protein sequence ID" value="MED6270236.1"/>
    <property type="molecule type" value="Genomic_DNA"/>
</dbReference>